<dbReference type="Gene3D" id="3.40.50.720">
    <property type="entry name" value="NAD(P)-binding Rossmann-like Domain"/>
    <property type="match status" value="1"/>
</dbReference>
<dbReference type="STRING" id="1082479.SAMN05216241_1014"/>
<evidence type="ECO:0000313" key="5">
    <source>
        <dbReference type="EMBL" id="SDF41034.1"/>
    </source>
</evidence>
<evidence type="ECO:0000259" key="4">
    <source>
        <dbReference type="SMART" id="SM00822"/>
    </source>
</evidence>
<dbReference type="InterPro" id="IPR002347">
    <property type="entry name" value="SDR_fam"/>
</dbReference>
<keyword evidence="2" id="KW-0560">Oxidoreductase</keyword>
<organism evidence="5 6">
    <name type="scientific">Limimonas halophila</name>
    <dbReference type="NCBI Taxonomy" id="1082479"/>
    <lineage>
        <taxon>Bacteria</taxon>
        <taxon>Pseudomonadati</taxon>
        <taxon>Pseudomonadota</taxon>
        <taxon>Alphaproteobacteria</taxon>
        <taxon>Rhodospirillales</taxon>
        <taxon>Rhodovibrionaceae</taxon>
        <taxon>Limimonas</taxon>
    </lineage>
</organism>
<dbReference type="PANTHER" id="PTHR24321">
    <property type="entry name" value="DEHYDROGENASES, SHORT CHAIN"/>
    <property type="match status" value="1"/>
</dbReference>
<dbReference type="Proteomes" id="UP000199415">
    <property type="component" value="Unassembled WGS sequence"/>
</dbReference>
<evidence type="ECO:0000313" key="6">
    <source>
        <dbReference type="Proteomes" id="UP000199415"/>
    </source>
</evidence>
<evidence type="ECO:0000256" key="3">
    <source>
        <dbReference type="ARBA" id="ARBA00023027"/>
    </source>
</evidence>
<dbReference type="SUPFAM" id="SSF51735">
    <property type="entry name" value="NAD(P)-binding Rossmann-fold domains"/>
    <property type="match status" value="1"/>
</dbReference>
<protein>
    <submittedName>
        <fullName evidence="5">NAD(P)-dependent dehydrogenase, short-chain alcohol dehydrogenase family</fullName>
    </submittedName>
</protein>
<sequence>MRLENQVAVITGAAQGIGQAVAERFAREGAKVVLADVDDAGGEAAAKGIRDAGGEAVYQPCDVGDRSQVDALIQRAVDTYGRLDCAVANAALVAKADFLELDETDFDRVIRTNLKGAFLTGQAAARQMVAQGGGGTIVNMSSINAVVAIPEIAPYVASKGGINQLTKVEALGLAKHGIRANAIGPGSIGTEMVKQVASDPEKWRAVMSRTPMGRLGEPDEIAQIAAFLASPESSYITGECIYADGGRLALNYTVPVED</sequence>
<evidence type="ECO:0000256" key="1">
    <source>
        <dbReference type="ARBA" id="ARBA00006484"/>
    </source>
</evidence>
<dbReference type="PRINTS" id="PR00080">
    <property type="entry name" value="SDRFAMILY"/>
</dbReference>
<proteinExistence type="inferred from homology"/>
<dbReference type="FunFam" id="3.40.50.720:FF:000084">
    <property type="entry name" value="Short-chain dehydrogenase reductase"/>
    <property type="match status" value="1"/>
</dbReference>
<comment type="similarity">
    <text evidence="1">Belongs to the short-chain dehydrogenases/reductases (SDR) family.</text>
</comment>
<dbReference type="AlphaFoldDB" id="A0A1G7KVD8"/>
<dbReference type="RefSeq" id="WP_090018077.1">
    <property type="nucleotide sequence ID" value="NZ_FNCE01000001.1"/>
</dbReference>
<dbReference type="Pfam" id="PF13561">
    <property type="entry name" value="adh_short_C2"/>
    <property type="match status" value="1"/>
</dbReference>
<dbReference type="InterPro" id="IPR036291">
    <property type="entry name" value="NAD(P)-bd_dom_sf"/>
</dbReference>
<dbReference type="OrthoDB" id="9797020at2"/>
<dbReference type="InterPro" id="IPR057326">
    <property type="entry name" value="KR_dom"/>
</dbReference>
<dbReference type="NCBIfam" id="NF005559">
    <property type="entry name" value="PRK07231.1"/>
    <property type="match status" value="1"/>
</dbReference>
<keyword evidence="6" id="KW-1185">Reference proteome</keyword>
<dbReference type="PANTHER" id="PTHR24321:SF8">
    <property type="entry name" value="ESTRADIOL 17-BETA-DEHYDROGENASE 8-RELATED"/>
    <property type="match status" value="1"/>
</dbReference>
<dbReference type="EMBL" id="FNCE01000001">
    <property type="protein sequence ID" value="SDF41034.1"/>
    <property type="molecule type" value="Genomic_DNA"/>
</dbReference>
<accession>A0A1G7KVD8</accession>
<keyword evidence="3" id="KW-0520">NAD</keyword>
<dbReference type="GO" id="GO:0016491">
    <property type="term" value="F:oxidoreductase activity"/>
    <property type="evidence" value="ECO:0007669"/>
    <property type="project" value="UniProtKB-KW"/>
</dbReference>
<gene>
    <name evidence="5" type="ORF">SAMN05216241_1014</name>
</gene>
<dbReference type="PRINTS" id="PR00081">
    <property type="entry name" value="GDHRDH"/>
</dbReference>
<name>A0A1G7KVD8_9PROT</name>
<feature type="domain" description="Ketoreductase" evidence="4">
    <location>
        <begin position="6"/>
        <end position="186"/>
    </location>
</feature>
<reference evidence="5 6" key="1">
    <citation type="submission" date="2016-10" db="EMBL/GenBank/DDBJ databases">
        <authorList>
            <person name="de Groot N.N."/>
        </authorList>
    </citation>
    <scope>NUCLEOTIDE SEQUENCE [LARGE SCALE GENOMIC DNA]</scope>
    <source>
        <strain evidence="5 6">DSM 25584</strain>
    </source>
</reference>
<dbReference type="SMART" id="SM00822">
    <property type="entry name" value="PKS_KR"/>
    <property type="match status" value="1"/>
</dbReference>
<evidence type="ECO:0000256" key="2">
    <source>
        <dbReference type="ARBA" id="ARBA00023002"/>
    </source>
</evidence>
<dbReference type="CDD" id="cd05233">
    <property type="entry name" value="SDR_c"/>
    <property type="match status" value="1"/>
</dbReference>